<comment type="caution">
    <text evidence="1">The sequence shown here is derived from an EMBL/GenBank/DDBJ whole genome shotgun (WGS) entry which is preliminary data.</text>
</comment>
<proteinExistence type="predicted"/>
<dbReference type="Proteomes" id="UP001500368">
    <property type="component" value="Unassembled WGS sequence"/>
</dbReference>
<protein>
    <recommendedName>
        <fullName evidence="3">DUF3854 domain-containing protein</fullName>
    </recommendedName>
</protein>
<evidence type="ECO:0000313" key="2">
    <source>
        <dbReference type="Proteomes" id="UP001500368"/>
    </source>
</evidence>
<organism evidence="1 2">
    <name type="scientific">Nesterenkonia rhizosphaerae</name>
    <dbReference type="NCBI Taxonomy" id="1348272"/>
    <lineage>
        <taxon>Bacteria</taxon>
        <taxon>Bacillati</taxon>
        <taxon>Actinomycetota</taxon>
        <taxon>Actinomycetes</taxon>
        <taxon>Micrococcales</taxon>
        <taxon>Micrococcaceae</taxon>
        <taxon>Nesterenkonia</taxon>
    </lineage>
</organism>
<dbReference type="EMBL" id="BAABLW010000007">
    <property type="protein sequence ID" value="GAA4924275.1"/>
    <property type="molecule type" value="Genomic_DNA"/>
</dbReference>
<evidence type="ECO:0000313" key="1">
    <source>
        <dbReference type="EMBL" id="GAA4924275.1"/>
    </source>
</evidence>
<gene>
    <name evidence="1" type="ORF">GCM10025790_21860</name>
</gene>
<evidence type="ECO:0008006" key="3">
    <source>
        <dbReference type="Google" id="ProtNLM"/>
    </source>
</evidence>
<name>A0ABP9G0V2_9MICC</name>
<keyword evidence="2" id="KW-1185">Reference proteome</keyword>
<dbReference type="RefSeq" id="WP_345478041.1">
    <property type="nucleotide sequence ID" value="NZ_BAABLW010000007.1"/>
</dbReference>
<reference evidence="2" key="1">
    <citation type="journal article" date="2019" name="Int. J. Syst. Evol. Microbiol.">
        <title>The Global Catalogue of Microorganisms (GCM) 10K type strain sequencing project: providing services to taxonomists for standard genome sequencing and annotation.</title>
        <authorList>
            <consortium name="The Broad Institute Genomics Platform"/>
            <consortium name="The Broad Institute Genome Sequencing Center for Infectious Disease"/>
            <person name="Wu L."/>
            <person name="Ma J."/>
        </authorList>
    </citation>
    <scope>NUCLEOTIDE SEQUENCE [LARGE SCALE GENOMIC DNA]</scope>
    <source>
        <strain evidence="2">JCM 19129</strain>
    </source>
</reference>
<accession>A0ABP9G0V2</accession>
<sequence length="1040" mass="115399">MSSHSTRIQAVHYRFAADEFGEHLKGHAAAKLADSAVAPAVAVGRGYLRIHDEETFKEYWASTPKNRMRSDSGPYRKTLRSCTGVTEDGVDRDGLVMPWYTFKAHEHAAKEFIDTGNWNVSVKGHEPVLQLRPSDPAPDKSGRPLKYVFPKNAGTPLDVHPATPADWLDSTPVAFFVEGLLKGDAALSAYLAHHGAERELLARTDDGAREALRDFMSTIPGDERVLIVRATGAQTFNKDASSLRTANWKGRKIWVGFDADISSNRQVYNGAAKFIEHMIRYEKIDRYSVLVMPADNTSNKDGVDDFLAHDGDWDALIQHLQDELPEPPKLGQEWILEPGDWRITEDGLSAEELREVTDYNGATTRRWVPASVRIGGRVLASHVKRAPTDQEVRTGLVNEKASNDDEQVEIEVAWRDGGAEHREIITASVEAIMTPPDKWSRGIADVPLILKHHPQWPPRGLKAEKWLEAVKRANTEDKPVHTRWTRMGWVPVDGHVPAFIAGATTVASSEEAAATVESAVDSELPNHDRFGIGGPPHNKALPISHPQWKEQARADLMRMHELLFLNKPFRRSGYAALVICTALRPLIPLPATTPLYLYGRKASGKSMTARFIMHFWSSDLGAWARNLPGSASDTITAMERYISVAPIWVVDDWAPSSNPAQARSQEAAMENLIRNVFNHTAKGRAKSDTSLRERYTPHAQVIITAENDISVPSAAERAMRVAFGKSLNPDTSTTEVVDEDALNEGTFARVAGHFANWIIYEGERRGWDALVKHLEQLLKHEEEMVAVRLEKMGANRSDITRLKSLVANLTITWQLLDRWLHDLGPSPFEPDEGQEPLPESEQWPMFNMMVQKTEYDESSREQPMWSIIEIAMENYAKSQASTPGAQMLDAIRSLLASGRAYISSAEDPLSPPYVADDEDTDLGANVALGWGVRNGDLAPQGTRIGTLVRDLDGADVVLISASTAFEEAKRYYPEQILAGQKSASMFTACWEEGLTHEPSRSRVMKGKSSIIQVRRRSQNIYGVPFDVTRLIGAAGGSGGE</sequence>